<protein>
    <submittedName>
        <fullName evidence="2">Uncharacterized protein</fullName>
    </submittedName>
</protein>
<name>A0A067CS82_SAPPC</name>
<feature type="region of interest" description="Disordered" evidence="1">
    <location>
        <begin position="1"/>
        <end position="24"/>
    </location>
</feature>
<keyword evidence="3" id="KW-1185">Reference proteome</keyword>
<dbReference type="AlphaFoldDB" id="A0A067CS82"/>
<evidence type="ECO:0000313" key="3">
    <source>
        <dbReference type="Proteomes" id="UP000030745"/>
    </source>
</evidence>
<feature type="compositionally biased region" description="Polar residues" evidence="1">
    <location>
        <begin position="11"/>
        <end position="24"/>
    </location>
</feature>
<evidence type="ECO:0000313" key="2">
    <source>
        <dbReference type="EMBL" id="KDO32100.1"/>
    </source>
</evidence>
<proteinExistence type="predicted"/>
<organism evidence="2 3">
    <name type="scientific">Saprolegnia parasitica (strain CBS 223.65)</name>
    <dbReference type="NCBI Taxonomy" id="695850"/>
    <lineage>
        <taxon>Eukaryota</taxon>
        <taxon>Sar</taxon>
        <taxon>Stramenopiles</taxon>
        <taxon>Oomycota</taxon>
        <taxon>Saprolegniomycetes</taxon>
        <taxon>Saprolegniales</taxon>
        <taxon>Saprolegniaceae</taxon>
        <taxon>Saprolegnia</taxon>
    </lineage>
</organism>
<dbReference type="Proteomes" id="UP000030745">
    <property type="component" value="Unassembled WGS sequence"/>
</dbReference>
<dbReference type="RefSeq" id="XP_012197408.1">
    <property type="nucleotide sequence ID" value="XM_012342018.1"/>
</dbReference>
<dbReference type="EMBL" id="KK583196">
    <property type="protein sequence ID" value="KDO32100.1"/>
    <property type="molecule type" value="Genomic_DNA"/>
</dbReference>
<dbReference type="VEuPathDB" id="FungiDB:SPRG_19481"/>
<dbReference type="GeneID" id="24140840"/>
<accession>A0A067CS82</accession>
<feature type="non-terminal residue" evidence="2">
    <location>
        <position position="1"/>
    </location>
</feature>
<evidence type="ECO:0000256" key="1">
    <source>
        <dbReference type="SAM" id="MobiDB-lite"/>
    </source>
</evidence>
<dbReference type="KEGG" id="spar:SPRG_19481"/>
<reference evidence="2 3" key="1">
    <citation type="journal article" date="2013" name="PLoS Genet.">
        <title>Distinctive expansion of potential virulence genes in the genome of the oomycete fish pathogen Saprolegnia parasitica.</title>
        <authorList>
            <person name="Jiang R.H."/>
            <person name="de Bruijn I."/>
            <person name="Haas B.J."/>
            <person name="Belmonte R."/>
            <person name="Lobach L."/>
            <person name="Christie J."/>
            <person name="van den Ackerveken G."/>
            <person name="Bottin A."/>
            <person name="Bulone V."/>
            <person name="Diaz-Moreno S.M."/>
            <person name="Dumas B."/>
            <person name="Fan L."/>
            <person name="Gaulin E."/>
            <person name="Govers F."/>
            <person name="Grenville-Briggs L.J."/>
            <person name="Horner N.R."/>
            <person name="Levin J.Z."/>
            <person name="Mammella M."/>
            <person name="Meijer H.J."/>
            <person name="Morris P."/>
            <person name="Nusbaum C."/>
            <person name="Oome S."/>
            <person name="Phillips A.J."/>
            <person name="van Rooyen D."/>
            <person name="Rzeszutek E."/>
            <person name="Saraiva M."/>
            <person name="Secombes C.J."/>
            <person name="Seidl M.F."/>
            <person name="Snel B."/>
            <person name="Stassen J.H."/>
            <person name="Sykes S."/>
            <person name="Tripathy S."/>
            <person name="van den Berg H."/>
            <person name="Vega-Arreguin J.C."/>
            <person name="Wawra S."/>
            <person name="Young S.K."/>
            <person name="Zeng Q."/>
            <person name="Dieguez-Uribeondo J."/>
            <person name="Russ C."/>
            <person name="Tyler B.M."/>
            <person name="van West P."/>
        </authorList>
    </citation>
    <scope>NUCLEOTIDE SEQUENCE [LARGE SCALE GENOMIC DNA]</scope>
    <source>
        <strain evidence="2 3">CBS 223.65</strain>
    </source>
</reference>
<sequence>IREQQARNAKPSESTRQSEAVSRSLLLASSQRPASLAPTNISPVGAVAPLVISQPAHSLPGAPTSRRDLEVCVRLRTVSFQTHSTLALLCRVVRVQEPAYNRAIPWHGIHHRMDI</sequence>
<gene>
    <name evidence="2" type="ORF">SPRG_19481</name>
</gene>